<dbReference type="FunFam" id="3.40.50.2000:FF:000118">
    <property type="entry name" value="UDP-glucuronosyltransferase"/>
    <property type="match status" value="1"/>
</dbReference>
<accession>A0A914WB08</accession>
<evidence type="ECO:0000256" key="3">
    <source>
        <dbReference type="ARBA" id="ARBA00022676"/>
    </source>
</evidence>
<proteinExistence type="inferred from homology"/>
<dbReference type="InterPro" id="IPR035595">
    <property type="entry name" value="UDP_glycos_trans_CS"/>
</dbReference>
<dbReference type="Proteomes" id="UP000887566">
    <property type="component" value="Unplaced"/>
</dbReference>
<feature type="transmembrane region" description="Helical" evidence="12">
    <location>
        <begin position="500"/>
        <end position="521"/>
    </location>
</feature>
<dbReference type="AlphaFoldDB" id="A0A914WB08"/>
<keyword evidence="9" id="KW-0325">Glycoprotein</keyword>
<dbReference type="SUPFAM" id="SSF53756">
    <property type="entry name" value="UDP-Glycosyltransferase/glycogen phosphorylase"/>
    <property type="match status" value="1"/>
</dbReference>
<name>A0A914WB08_9BILA</name>
<organism evidence="13 14">
    <name type="scientific">Plectus sambesii</name>
    <dbReference type="NCBI Taxonomy" id="2011161"/>
    <lineage>
        <taxon>Eukaryota</taxon>
        <taxon>Metazoa</taxon>
        <taxon>Ecdysozoa</taxon>
        <taxon>Nematoda</taxon>
        <taxon>Chromadorea</taxon>
        <taxon>Plectida</taxon>
        <taxon>Plectina</taxon>
        <taxon>Plectoidea</taxon>
        <taxon>Plectidae</taxon>
        <taxon>Plectus</taxon>
    </lineage>
</organism>
<dbReference type="PANTHER" id="PTHR48043">
    <property type="entry name" value="EG:EG0003.4 PROTEIN-RELATED"/>
    <property type="match status" value="1"/>
</dbReference>
<sequence>MTSMTPFRILIIFFAQFFFVECEEKPLRILQFVPGFTNSHILFNYRLAQTLKNLGHNVSLWTQMEMSMVLSGVSKPPVGVDEFRVDIHFSDSLKTEGLKVFQTMMFNEGTAWDLWWTGQEFKGMRIEACEQMLSVGEDVMTKYRKANFDIMVAHFHDLCPVALANQLNIKKIVWVTHGTSVYDYNAVQMGLRTYPSFVPHPLSSFGDSMTLMERTLNLFWHFSTLDFVNLPQNLLHEENEMYKSYSLEKDTDLWMLTRQVPVLLINGERYLDFPRPLPTGISFMGEITTTKKDAQLSKEFQTLMDKSDKGVIIFSLGTVSNTSNMPEKMTNGFLDAFAQFPQYTILWRLEMDLPGVEKYKHIHVLKWLPQKDLLAHPKMKLLIAHGGYNSLLETAKAGIPALLMPLFADQYINTKRAVRFGIGRTVDKLDITGDSVAAEMRALLEDESYSINSKRLAYMLNDKIIDPLRVLDHQLHLATKTPYFHLKAAQKLNFFQYHSIDVIGCFSTVWLSAMAIILSVIR</sequence>
<dbReference type="WBParaSite" id="PSAMB.scaffold3432size18304.g21419.t1">
    <property type="protein sequence ID" value="PSAMB.scaffold3432size18304.g21419.t1"/>
    <property type="gene ID" value="PSAMB.scaffold3432size18304.g21419"/>
</dbReference>
<dbReference type="GO" id="GO:0016020">
    <property type="term" value="C:membrane"/>
    <property type="evidence" value="ECO:0007669"/>
    <property type="project" value="UniProtKB-SubCell"/>
</dbReference>
<evidence type="ECO:0000256" key="5">
    <source>
        <dbReference type="ARBA" id="ARBA00022692"/>
    </source>
</evidence>
<dbReference type="InterPro" id="IPR050271">
    <property type="entry name" value="UDP-glycosyltransferase"/>
</dbReference>
<keyword evidence="5 12" id="KW-0812">Transmembrane</keyword>
<dbReference type="Gene3D" id="3.40.50.2000">
    <property type="entry name" value="Glycogen Phosphorylase B"/>
    <property type="match status" value="1"/>
</dbReference>
<dbReference type="GO" id="GO:0015020">
    <property type="term" value="F:glucuronosyltransferase activity"/>
    <property type="evidence" value="ECO:0007669"/>
    <property type="project" value="UniProtKB-EC"/>
</dbReference>
<dbReference type="Pfam" id="PF00201">
    <property type="entry name" value="UDPGT"/>
    <property type="match status" value="1"/>
</dbReference>
<evidence type="ECO:0000256" key="1">
    <source>
        <dbReference type="ARBA" id="ARBA00004167"/>
    </source>
</evidence>
<evidence type="ECO:0000256" key="8">
    <source>
        <dbReference type="ARBA" id="ARBA00023136"/>
    </source>
</evidence>
<feature type="signal peptide" evidence="12">
    <location>
        <begin position="1"/>
        <end position="22"/>
    </location>
</feature>
<comment type="similarity">
    <text evidence="2 11">Belongs to the UDP-glycosyltransferase family.</text>
</comment>
<dbReference type="CDD" id="cd03784">
    <property type="entry name" value="GT1_Gtf-like"/>
    <property type="match status" value="1"/>
</dbReference>
<evidence type="ECO:0000256" key="7">
    <source>
        <dbReference type="ARBA" id="ARBA00022989"/>
    </source>
</evidence>
<dbReference type="InterPro" id="IPR002213">
    <property type="entry name" value="UDP_glucos_trans"/>
</dbReference>
<evidence type="ECO:0000256" key="6">
    <source>
        <dbReference type="ARBA" id="ARBA00022729"/>
    </source>
</evidence>
<dbReference type="EC" id="2.4.1.17" evidence="12"/>
<evidence type="ECO:0000256" key="12">
    <source>
        <dbReference type="RuleBase" id="RU362059"/>
    </source>
</evidence>
<evidence type="ECO:0000256" key="2">
    <source>
        <dbReference type="ARBA" id="ARBA00009995"/>
    </source>
</evidence>
<keyword evidence="6 12" id="KW-0732">Signal</keyword>
<evidence type="ECO:0000313" key="14">
    <source>
        <dbReference type="WBParaSite" id="PSAMB.scaffold3432size18304.g21419.t1"/>
    </source>
</evidence>
<keyword evidence="13" id="KW-1185">Reference proteome</keyword>
<feature type="chain" id="PRO_5038163643" description="UDP-glucuronosyltransferase" evidence="12">
    <location>
        <begin position="23"/>
        <end position="522"/>
    </location>
</feature>
<reference evidence="14" key="1">
    <citation type="submission" date="2022-11" db="UniProtKB">
        <authorList>
            <consortium name="WormBaseParasite"/>
        </authorList>
    </citation>
    <scope>IDENTIFICATION</scope>
</reference>
<comment type="subcellular location">
    <subcellularLocation>
        <location evidence="1 12">Membrane</location>
        <topology evidence="1 12">Single-pass membrane protein</topology>
    </subcellularLocation>
</comment>
<keyword evidence="8 12" id="KW-0472">Membrane</keyword>
<keyword evidence="7 12" id="KW-1133">Transmembrane helix</keyword>
<keyword evidence="4 11" id="KW-0808">Transferase</keyword>
<evidence type="ECO:0000256" key="10">
    <source>
        <dbReference type="ARBA" id="ARBA00047475"/>
    </source>
</evidence>
<keyword evidence="3 11" id="KW-0328">Glycosyltransferase</keyword>
<comment type="catalytic activity">
    <reaction evidence="10 12">
        <text>glucuronate acceptor + UDP-alpha-D-glucuronate = acceptor beta-D-glucuronoside + UDP + H(+)</text>
        <dbReference type="Rhea" id="RHEA:21032"/>
        <dbReference type="ChEBI" id="CHEBI:15378"/>
        <dbReference type="ChEBI" id="CHEBI:58052"/>
        <dbReference type="ChEBI" id="CHEBI:58223"/>
        <dbReference type="ChEBI" id="CHEBI:132367"/>
        <dbReference type="ChEBI" id="CHEBI:132368"/>
        <dbReference type="EC" id="2.4.1.17"/>
    </reaction>
</comment>
<evidence type="ECO:0000313" key="13">
    <source>
        <dbReference type="Proteomes" id="UP000887566"/>
    </source>
</evidence>
<dbReference type="PROSITE" id="PS00375">
    <property type="entry name" value="UDPGT"/>
    <property type="match status" value="1"/>
</dbReference>
<evidence type="ECO:0000256" key="11">
    <source>
        <dbReference type="RuleBase" id="RU003718"/>
    </source>
</evidence>
<protein>
    <recommendedName>
        <fullName evidence="12">UDP-glucuronosyltransferase</fullName>
        <ecNumber evidence="12">2.4.1.17</ecNumber>
    </recommendedName>
</protein>
<evidence type="ECO:0000256" key="9">
    <source>
        <dbReference type="ARBA" id="ARBA00023180"/>
    </source>
</evidence>
<evidence type="ECO:0000256" key="4">
    <source>
        <dbReference type="ARBA" id="ARBA00022679"/>
    </source>
</evidence>
<dbReference type="PANTHER" id="PTHR48043:SF46">
    <property type="entry name" value="UDP-GLUCURONOSYLTRANSFERASE UGT-60-RELATED"/>
    <property type="match status" value="1"/>
</dbReference>